<proteinExistence type="predicted"/>
<feature type="transmembrane region" description="Helical" evidence="2">
    <location>
        <begin position="70"/>
        <end position="103"/>
    </location>
</feature>
<gene>
    <name evidence="4" type="primary">LOC116656777</name>
</gene>
<reference evidence="4" key="2">
    <citation type="submission" date="2025-08" db="UniProtKB">
        <authorList>
            <consortium name="RefSeq"/>
        </authorList>
    </citation>
    <scope>IDENTIFICATION</scope>
    <source>
        <tissue evidence="4">Ear skin</tissue>
    </source>
</reference>
<protein>
    <submittedName>
        <fullName evidence="4">Uncharacterized protein LOC116656777</fullName>
    </submittedName>
</protein>
<feature type="transmembrane region" description="Helical" evidence="2">
    <location>
        <begin position="26"/>
        <end position="49"/>
    </location>
</feature>
<keyword evidence="2" id="KW-0812">Transmembrane</keyword>
<evidence type="ECO:0000313" key="4">
    <source>
        <dbReference type="RefSeq" id="XP_032313213.1"/>
    </source>
</evidence>
<dbReference type="KEGG" id="cfr:116656777"/>
<feature type="region of interest" description="Disordered" evidence="1">
    <location>
        <begin position="189"/>
        <end position="303"/>
    </location>
</feature>
<keyword evidence="2" id="KW-1133">Transmembrane helix</keyword>
<organism evidence="3 4">
    <name type="scientific">Camelus ferus</name>
    <name type="common">Wild bactrian camel</name>
    <name type="synonym">Camelus bactrianus ferus</name>
    <dbReference type="NCBI Taxonomy" id="419612"/>
    <lineage>
        <taxon>Eukaryota</taxon>
        <taxon>Metazoa</taxon>
        <taxon>Chordata</taxon>
        <taxon>Craniata</taxon>
        <taxon>Vertebrata</taxon>
        <taxon>Euteleostomi</taxon>
        <taxon>Mammalia</taxon>
        <taxon>Eutheria</taxon>
        <taxon>Laurasiatheria</taxon>
        <taxon>Artiodactyla</taxon>
        <taxon>Tylopoda</taxon>
        <taxon>Camelidae</taxon>
        <taxon>Camelus</taxon>
    </lineage>
</organism>
<evidence type="ECO:0000256" key="2">
    <source>
        <dbReference type="SAM" id="Phobius"/>
    </source>
</evidence>
<evidence type="ECO:0000313" key="3">
    <source>
        <dbReference type="Proteomes" id="UP000694856"/>
    </source>
</evidence>
<dbReference type="RefSeq" id="XP_032313213.1">
    <property type="nucleotide sequence ID" value="XM_032457322.1"/>
</dbReference>
<reference evidence="3" key="1">
    <citation type="submission" date="2025-05" db="UniProtKB">
        <authorList>
            <consortium name="RefSeq"/>
        </authorList>
    </citation>
    <scope>NUCLEOTIDE SEQUENCE [LARGE SCALE GENOMIC DNA]</scope>
</reference>
<name>A0A8B8R5E8_CAMFR</name>
<sequence length="303" mass="33802">MFLRNHSNCSTAAPCFIPTSSAPRFWLLHVLANTFIFWFLFFIAMLVGGKQCLTVVLSCMSLLMNDVEHLFMCFFGHLCIFFGEMPVQVLCPFLSWVACLLLFGCRRPLNILDTRPLSETLFPPLNGLGALVGSQLAAETCGFLSGLGPVQLVCVPGLCQRRAARWLWLCVSLEFLGFWYRIGKNSRNKRRDREGNHLCSNSRSRPDWRTRSADWKGPPRTQSNGGEGPDAEHGREASGHWGAEDPEKLSGVVGRRSSQGVRGTGRASDLSVQPWRLRGQAARPGIICKDERRPTSRAQAHLP</sequence>
<feature type="compositionally biased region" description="Basic and acidic residues" evidence="1">
    <location>
        <begin position="230"/>
        <end position="248"/>
    </location>
</feature>
<evidence type="ECO:0000256" key="1">
    <source>
        <dbReference type="SAM" id="MobiDB-lite"/>
    </source>
</evidence>
<feature type="compositionally biased region" description="Basic and acidic residues" evidence="1">
    <location>
        <begin position="204"/>
        <end position="214"/>
    </location>
</feature>
<dbReference type="Proteomes" id="UP000694856">
    <property type="component" value="Chromosome 1"/>
</dbReference>
<accession>A0A8B8R5E8</accession>
<dbReference type="GeneID" id="116656777"/>
<dbReference type="AlphaFoldDB" id="A0A8B8R5E8"/>
<keyword evidence="2" id="KW-0472">Membrane</keyword>
<keyword evidence="3" id="KW-1185">Reference proteome</keyword>